<dbReference type="InterPro" id="IPR008969">
    <property type="entry name" value="CarboxyPept-like_regulatory"/>
</dbReference>
<dbReference type="NCBIfam" id="TIGR04056">
    <property type="entry name" value="OMP_RagA_SusC"/>
    <property type="match status" value="1"/>
</dbReference>
<keyword evidence="5" id="KW-0732">Signal</keyword>
<dbReference type="InterPro" id="IPR037066">
    <property type="entry name" value="Plug_dom_sf"/>
</dbReference>
<keyword evidence="11" id="KW-1185">Reference proteome</keyword>
<evidence type="ECO:0000313" key="10">
    <source>
        <dbReference type="EMBL" id="WBO83149.1"/>
    </source>
</evidence>
<proteinExistence type="inferred from homology"/>
<evidence type="ECO:0000256" key="7">
    <source>
        <dbReference type="ARBA" id="ARBA00023237"/>
    </source>
</evidence>
<dbReference type="PANTHER" id="PTHR30069">
    <property type="entry name" value="TONB-DEPENDENT OUTER MEMBRANE RECEPTOR"/>
    <property type="match status" value="1"/>
</dbReference>
<dbReference type="EMBL" id="CP115396">
    <property type="protein sequence ID" value="WBO83149.1"/>
    <property type="molecule type" value="Genomic_DNA"/>
</dbReference>
<evidence type="ECO:0000259" key="9">
    <source>
        <dbReference type="Pfam" id="PF07715"/>
    </source>
</evidence>
<accession>A0ABY7PIU4</accession>
<dbReference type="InterPro" id="IPR036942">
    <property type="entry name" value="Beta-barrel_TonB_sf"/>
</dbReference>
<keyword evidence="3 8" id="KW-1134">Transmembrane beta strand</keyword>
<dbReference type="PROSITE" id="PS52016">
    <property type="entry name" value="TONB_DEPENDENT_REC_3"/>
    <property type="match status" value="1"/>
</dbReference>
<dbReference type="InterPro" id="IPR012910">
    <property type="entry name" value="Plug_dom"/>
</dbReference>
<dbReference type="SUPFAM" id="SSF49464">
    <property type="entry name" value="Carboxypeptidase regulatory domain-like"/>
    <property type="match status" value="1"/>
</dbReference>
<evidence type="ECO:0000256" key="2">
    <source>
        <dbReference type="ARBA" id="ARBA00022448"/>
    </source>
</evidence>
<comment type="subcellular location">
    <subcellularLocation>
        <location evidence="1 8">Cell outer membrane</location>
        <topology evidence="1 8">Multi-pass membrane protein</topology>
    </subcellularLocation>
</comment>
<keyword evidence="6 8" id="KW-0472">Membrane</keyword>
<sequence length="1039" mass="112269">MSTLLMASAFQEVAAQNRSISGRVTDRQTGEGLPGVTVLLKGTSNGVSTNSDGTFALSNVPATGGTLVISSIGFISIERPIGTDSQINVGLATDSKQLSEVVVTAFGIERQTKELTYSVQQVEGKNLVQAGQPNVTNALQGRVAGVTVRQSSGMPGSSSQITIRGSRFLTGNNQPLYVVDGLPIESNADFGGGVSGTDASSRALDINPNDIESISVLKGGAASALYGNRANNGVVVITTKRGKGLDKPAQLSYSTDYSWDTPSVLPELQSKYAQGSAGTFSPNTSLSWGPLLTDLNPAVLDNGGKPLVPGKVYDNVEPFFRTGHTANHSVGLAGNGSYGNYAVGLGYTNQEGIVPTTGMKRYTGKISGDFKVTPKLTVGASLNYSNIDIDKIAGGSNTSNPLFTTYFAPRSYDLWGIPFENASNPFLQIHYRAAIDNPRWSLKHNYFNERTNRVFGNVNSAYKFTDWLSLNYRIGVDQYTTDGKEVYDLGSGFTGGRTAIPSGGQVNDYSVIQSQVNSNVNLSFNKNLTEDINLNLLVGNEFYNISNRFQSMLGQGITIGGLRNIGSTITQTTSETLDRKRTVGFYGNMIASWKDMIFLNASGRQDYISNLERDNRKIFYPSAGLGFVITEAISVPQNILSFAKVRASYAETAQAPGDAYATRTVFNRGGAGSGFLSDGINFPFNGQGGLTQSDILRSPDLRPINIKVSEVGADLRFLNNRLTFDYTYFKSVASDQIFSVPMAPSAGYTSRFINAGDLQTTGNELTVGVTPFQSTDGFNWNITANYTSYRNRVKELSDGVDNIFIGGFVTPNVRAQANNLYPVLFGSRYKRSPSGDIVVDDDGYPVADEENGVIGQVQPKYELGVTNNFSFKGLALLVQVDMRRGAQMYGGNTRLAKLYGMDKETEDRESDYVFSGVKEVRDANNNVTGYTPNTTAIKRDQVYWSQVLDGISESNVYSTDFVRLREVSLSYTLPTSLVSKTGVFSNIAISAIGRNLFLITDYPNFDPETSVGGASNFQGLEYVSLPQLRSYGASLRVTF</sequence>
<dbReference type="NCBIfam" id="TIGR04057">
    <property type="entry name" value="SusC_RagA_signa"/>
    <property type="match status" value="1"/>
</dbReference>
<feature type="domain" description="TonB-dependent receptor plug" evidence="9">
    <location>
        <begin position="113"/>
        <end position="234"/>
    </location>
</feature>
<gene>
    <name evidence="10" type="ORF">O9Z63_12250</name>
</gene>
<dbReference type="Pfam" id="PF13715">
    <property type="entry name" value="CarbopepD_reg_2"/>
    <property type="match status" value="1"/>
</dbReference>
<dbReference type="Gene3D" id="2.170.130.10">
    <property type="entry name" value="TonB-dependent receptor, plug domain"/>
    <property type="match status" value="1"/>
</dbReference>
<dbReference type="SUPFAM" id="SSF56935">
    <property type="entry name" value="Porins"/>
    <property type="match status" value="1"/>
</dbReference>
<reference evidence="10 11" key="1">
    <citation type="journal article" date="2011" name="Int. J. Syst. Evol. Microbiol.">
        <title>Hymenobacter yonginensis sp. nov., isolated from a mesotrophic artificial lake.</title>
        <authorList>
            <person name="Joung Y."/>
            <person name="Cho S.H."/>
            <person name="Kim H."/>
            <person name="Kim S.B."/>
            <person name="Joh K."/>
        </authorList>
    </citation>
    <scope>NUCLEOTIDE SEQUENCE [LARGE SCALE GENOMIC DNA]</scope>
    <source>
        <strain evidence="10 11">KCTC 22745</strain>
    </source>
</reference>
<dbReference type="InterPro" id="IPR039426">
    <property type="entry name" value="TonB-dep_rcpt-like"/>
</dbReference>
<dbReference type="InterPro" id="IPR023996">
    <property type="entry name" value="TonB-dep_OMP_SusC/RagA"/>
</dbReference>
<dbReference type="Proteomes" id="UP001211872">
    <property type="component" value="Chromosome"/>
</dbReference>
<evidence type="ECO:0000256" key="6">
    <source>
        <dbReference type="ARBA" id="ARBA00023136"/>
    </source>
</evidence>
<evidence type="ECO:0000256" key="8">
    <source>
        <dbReference type="PROSITE-ProRule" id="PRU01360"/>
    </source>
</evidence>
<dbReference type="RefSeq" id="WP_270125512.1">
    <property type="nucleotide sequence ID" value="NZ_CP115396.1"/>
</dbReference>
<evidence type="ECO:0000256" key="3">
    <source>
        <dbReference type="ARBA" id="ARBA00022452"/>
    </source>
</evidence>
<name>A0ABY7PIU4_9BACT</name>
<keyword evidence="4 8" id="KW-0812">Transmembrane</keyword>
<keyword evidence="2 8" id="KW-0813">Transport</keyword>
<evidence type="ECO:0000256" key="4">
    <source>
        <dbReference type="ARBA" id="ARBA00022692"/>
    </source>
</evidence>
<evidence type="ECO:0000256" key="1">
    <source>
        <dbReference type="ARBA" id="ARBA00004571"/>
    </source>
</evidence>
<evidence type="ECO:0000256" key="5">
    <source>
        <dbReference type="ARBA" id="ARBA00022729"/>
    </source>
</evidence>
<evidence type="ECO:0000313" key="11">
    <source>
        <dbReference type="Proteomes" id="UP001211872"/>
    </source>
</evidence>
<dbReference type="Gene3D" id="2.40.170.20">
    <property type="entry name" value="TonB-dependent receptor, beta-barrel domain"/>
    <property type="match status" value="1"/>
</dbReference>
<keyword evidence="7 8" id="KW-0998">Cell outer membrane</keyword>
<dbReference type="InterPro" id="IPR023997">
    <property type="entry name" value="TonB-dep_OMP_SusC/RagA_CS"/>
</dbReference>
<organism evidence="10 11">
    <name type="scientific">Hymenobacter yonginensis</name>
    <dbReference type="NCBI Taxonomy" id="748197"/>
    <lineage>
        <taxon>Bacteria</taxon>
        <taxon>Pseudomonadati</taxon>
        <taxon>Bacteroidota</taxon>
        <taxon>Cytophagia</taxon>
        <taxon>Cytophagales</taxon>
        <taxon>Hymenobacteraceae</taxon>
        <taxon>Hymenobacter</taxon>
    </lineage>
</organism>
<comment type="similarity">
    <text evidence="8">Belongs to the TonB-dependent receptor family.</text>
</comment>
<dbReference type="Gene3D" id="2.60.40.1120">
    <property type="entry name" value="Carboxypeptidase-like, regulatory domain"/>
    <property type="match status" value="1"/>
</dbReference>
<protein>
    <submittedName>
        <fullName evidence="10">SusC/RagA family TonB-linked outer membrane protein</fullName>
    </submittedName>
</protein>
<dbReference type="Pfam" id="PF07715">
    <property type="entry name" value="Plug"/>
    <property type="match status" value="1"/>
</dbReference>
<dbReference type="PANTHER" id="PTHR30069:SF29">
    <property type="entry name" value="HEMOGLOBIN AND HEMOGLOBIN-HAPTOGLOBIN-BINDING PROTEIN 1-RELATED"/>
    <property type="match status" value="1"/>
</dbReference>